<evidence type="ECO:0000256" key="1">
    <source>
        <dbReference type="SAM" id="SignalP"/>
    </source>
</evidence>
<evidence type="ECO:0000313" key="2">
    <source>
        <dbReference type="EMBL" id="EDL94249.1"/>
    </source>
</evidence>
<proteinExistence type="predicted"/>
<feature type="signal peptide" evidence="1">
    <location>
        <begin position="1"/>
        <end position="28"/>
    </location>
</feature>
<evidence type="ECO:0000313" key="3">
    <source>
        <dbReference type="Proteomes" id="UP000234681"/>
    </source>
</evidence>
<name>A6JHC5_RAT</name>
<protein>
    <submittedName>
        <fullName evidence="2">RCG57543</fullName>
    </submittedName>
</protein>
<keyword evidence="1" id="KW-0732">Signal</keyword>
<organism evidence="2 3">
    <name type="scientific">Rattus norvegicus</name>
    <name type="common">Rat</name>
    <dbReference type="NCBI Taxonomy" id="10116"/>
    <lineage>
        <taxon>Eukaryota</taxon>
        <taxon>Metazoa</taxon>
        <taxon>Chordata</taxon>
        <taxon>Craniata</taxon>
        <taxon>Vertebrata</taxon>
        <taxon>Euteleostomi</taxon>
        <taxon>Mammalia</taxon>
        <taxon>Eutheria</taxon>
        <taxon>Euarchontoglires</taxon>
        <taxon>Glires</taxon>
        <taxon>Rodentia</taxon>
        <taxon>Myomorpha</taxon>
        <taxon>Muroidea</taxon>
        <taxon>Muridae</taxon>
        <taxon>Murinae</taxon>
        <taxon>Rattus</taxon>
    </lineage>
</organism>
<reference evidence="3" key="1">
    <citation type="submission" date="2005-09" db="EMBL/GenBank/DDBJ databases">
        <authorList>
            <person name="Mural R.J."/>
            <person name="Li P.W."/>
            <person name="Adams M.D."/>
            <person name="Amanatides P.G."/>
            <person name="Baden-Tillson H."/>
            <person name="Barnstead M."/>
            <person name="Chin S.H."/>
            <person name="Dew I."/>
            <person name="Evans C.A."/>
            <person name="Ferriera S."/>
            <person name="Flanigan M."/>
            <person name="Fosler C."/>
            <person name="Glodek A."/>
            <person name="Gu Z."/>
            <person name="Holt R.A."/>
            <person name="Jennings D."/>
            <person name="Kraft C.L."/>
            <person name="Lu F."/>
            <person name="Nguyen T."/>
            <person name="Nusskern D.R."/>
            <person name="Pfannkoch C.M."/>
            <person name="Sitter C."/>
            <person name="Sutton G.G."/>
            <person name="Venter J.C."/>
            <person name="Wang Z."/>
            <person name="Woodage T."/>
            <person name="Zheng X.H."/>
            <person name="Zhong F."/>
        </authorList>
    </citation>
    <scope>NUCLEOTIDE SEQUENCE [LARGE SCALE GENOMIC DNA]</scope>
    <source>
        <strain>BN</strain>
        <strain evidence="3">Sprague-Dawley</strain>
    </source>
</reference>
<dbReference type="Proteomes" id="UP000234681">
    <property type="component" value="Chromosome 1"/>
</dbReference>
<gene>
    <name evidence="2" type="ORF">rCG_57543</name>
</gene>
<dbReference type="AlphaFoldDB" id="A6JHC5"/>
<dbReference type="EMBL" id="CH473986">
    <property type="protein sequence ID" value="EDL94249.1"/>
    <property type="molecule type" value="Genomic_DNA"/>
</dbReference>
<sequence length="48" mass="5087">MSSSSSRPPSCLALVALFLALLLPLSLSFHAGNRRPLPVDRATGHCPE</sequence>
<feature type="chain" id="PRO_5039888726" evidence="1">
    <location>
        <begin position="29"/>
        <end position="48"/>
    </location>
</feature>
<accession>A6JHC5</accession>